<feature type="region of interest" description="Disordered" evidence="1">
    <location>
        <begin position="1"/>
        <end position="24"/>
    </location>
</feature>
<protein>
    <submittedName>
        <fullName evidence="3">GTP pyrophosphokinase family protein</fullName>
    </submittedName>
</protein>
<keyword evidence="4" id="KW-1185">Reference proteome</keyword>
<evidence type="ECO:0000259" key="2">
    <source>
        <dbReference type="SMART" id="SM00954"/>
    </source>
</evidence>
<dbReference type="SUPFAM" id="SSF81301">
    <property type="entry name" value="Nucleotidyltransferase"/>
    <property type="match status" value="1"/>
</dbReference>
<sequence length="233" mass="26585">MSVIDPPEPDHAEPAAGHLVTPRPARSPIDPDLLRALERFRLRYRFALDEVTTKISILRQEFEENHDHSPIEHVRTRLKSIDSLLAKMERLGCPPALEHIESEIRDIAGVRVVCPFATDVYWISDLLTSQPDVTVLEVEDYIISPKPNGYRSLHLIIHIPVYLSDRTELVPVELQIRTIAMDFWASVEHSIYYKYDGTVPLGLLDELRAAAETATALDHTMSRLRDEVRADLH</sequence>
<dbReference type="InterPro" id="IPR043519">
    <property type="entry name" value="NT_sf"/>
</dbReference>
<dbReference type="EMBL" id="STGW01000009">
    <property type="protein sequence ID" value="THV10736.1"/>
    <property type="molecule type" value="Genomic_DNA"/>
</dbReference>
<comment type="caution">
    <text evidence="3">The sequence shown here is derived from an EMBL/GenBank/DDBJ whole genome shotgun (WGS) entry which is preliminary data.</text>
</comment>
<dbReference type="OrthoDB" id="9789634at2"/>
<dbReference type="GO" id="GO:0016301">
    <property type="term" value="F:kinase activity"/>
    <property type="evidence" value="ECO:0007669"/>
    <property type="project" value="UniProtKB-KW"/>
</dbReference>
<proteinExistence type="predicted"/>
<dbReference type="Gene3D" id="3.30.460.10">
    <property type="entry name" value="Beta Polymerase, domain 2"/>
    <property type="match status" value="1"/>
</dbReference>
<evidence type="ECO:0000313" key="3">
    <source>
        <dbReference type="EMBL" id="THV10736.1"/>
    </source>
</evidence>
<dbReference type="PANTHER" id="PTHR47837">
    <property type="entry name" value="GTP PYROPHOSPHOKINASE YJBM"/>
    <property type="match status" value="1"/>
</dbReference>
<feature type="domain" description="RelA/SpoT" evidence="2">
    <location>
        <begin position="76"/>
        <end position="199"/>
    </location>
</feature>
<evidence type="ECO:0000313" key="4">
    <source>
        <dbReference type="Proteomes" id="UP000307087"/>
    </source>
</evidence>
<organism evidence="3 4">
    <name type="scientific">Nocardioides caeni</name>
    <dbReference type="NCBI Taxonomy" id="574700"/>
    <lineage>
        <taxon>Bacteria</taxon>
        <taxon>Bacillati</taxon>
        <taxon>Actinomycetota</taxon>
        <taxon>Actinomycetes</taxon>
        <taxon>Propionibacteriales</taxon>
        <taxon>Nocardioidaceae</taxon>
        <taxon>Nocardioides</taxon>
    </lineage>
</organism>
<dbReference type="GO" id="GO:0015969">
    <property type="term" value="P:guanosine tetraphosphate metabolic process"/>
    <property type="evidence" value="ECO:0007669"/>
    <property type="project" value="InterPro"/>
</dbReference>
<keyword evidence="3" id="KW-0808">Transferase</keyword>
<dbReference type="RefSeq" id="WP_136563412.1">
    <property type="nucleotide sequence ID" value="NZ_BAABLS010000004.1"/>
</dbReference>
<dbReference type="SMART" id="SM00954">
    <property type="entry name" value="RelA_SpoT"/>
    <property type="match status" value="1"/>
</dbReference>
<dbReference type="Proteomes" id="UP000307087">
    <property type="component" value="Unassembled WGS sequence"/>
</dbReference>
<accession>A0A4V4HJJ7</accession>
<dbReference type="InterPro" id="IPR052366">
    <property type="entry name" value="GTP_Pyrophosphokinase"/>
</dbReference>
<keyword evidence="3" id="KW-0418">Kinase</keyword>
<dbReference type="PANTHER" id="PTHR47837:SF2">
    <property type="entry name" value="GTP PYROPHOSPHOKINASE YWAC"/>
    <property type="match status" value="1"/>
</dbReference>
<evidence type="ECO:0000256" key="1">
    <source>
        <dbReference type="SAM" id="MobiDB-lite"/>
    </source>
</evidence>
<dbReference type="CDD" id="cd05399">
    <property type="entry name" value="NT_Rel-Spo_like"/>
    <property type="match status" value="1"/>
</dbReference>
<gene>
    <name evidence="3" type="ORF">E9934_13425</name>
</gene>
<reference evidence="3 4" key="1">
    <citation type="journal article" date="2009" name="Int. J. Syst. Evol. Microbiol.">
        <title>Nocardioides caeni sp. nov., isolated from wastewater.</title>
        <authorList>
            <person name="Yoon J.H."/>
            <person name="Kang S.J."/>
            <person name="Park S."/>
            <person name="Kim W."/>
            <person name="Oh T.K."/>
        </authorList>
    </citation>
    <scope>NUCLEOTIDE SEQUENCE [LARGE SCALE GENOMIC DNA]</scope>
    <source>
        <strain evidence="3 4">DSM 23134</strain>
    </source>
</reference>
<dbReference type="InterPro" id="IPR007685">
    <property type="entry name" value="RelA_SpoT"/>
</dbReference>
<dbReference type="Pfam" id="PF04607">
    <property type="entry name" value="RelA_SpoT"/>
    <property type="match status" value="1"/>
</dbReference>
<dbReference type="Gene3D" id="1.10.287.860">
    <property type="entry name" value="Nucleotidyltransferase"/>
    <property type="match status" value="1"/>
</dbReference>
<dbReference type="AlphaFoldDB" id="A0A4V4HJJ7"/>
<name>A0A4V4HJJ7_9ACTN</name>